<gene>
    <name evidence="7" type="ORF">CAC42_3974</name>
</gene>
<dbReference type="GO" id="GO:0003735">
    <property type="term" value="F:structural constituent of ribosome"/>
    <property type="evidence" value="ECO:0007669"/>
    <property type="project" value="TreeGrafter"/>
</dbReference>
<organism evidence="7 8">
    <name type="scientific">Sphaceloma murrayae</name>
    <dbReference type="NCBI Taxonomy" id="2082308"/>
    <lineage>
        <taxon>Eukaryota</taxon>
        <taxon>Fungi</taxon>
        <taxon>Dikarya</taxon>
        <taxon>Ascomycota</taxon>
        <taxon>Pezizomycotina</taxon>
        <taxon>Dothideomycetes</taxon>
        <taxon>Dothideomycetidae</taxon>
        <taxon>Myriangiales</taxon>
        <taxon>Elsinoaceae</taxon>
        <taxon>Sphaceloma</taxon>
    </lineage>
</organism>
<evidence type="ECO:0000256" key="3">
    <source>
        <dbReference type="ARBA" id="ARBA00022980"/>
    </source>
</evidence>
<keyword evidence="4" id="KW-0496">Mitochondrion</keyword>
<dbReference type="EMBL" id="NKHZ01000047">
    <property type="protein sequence ID" value="PNS18015.1"/>
    <property type="molecule type" value="Genomic_DNA"/>
</dbReference>
<evidence type="ECO:0000256" key="2">
    <source>
        <dbReference type="ARBA" id="ARBA00005557"/>
    </source>
</evidence>
<dbReference type="Proteomes" id="UP000243797">
    <property type="component" value="Unassembled WGS sequence"/>
</dbReference>
<comment type="similarity">
    <text evidence="2">Belongs to the mitochondrion-specific ribosomal protein mL53 family.</text>
</comment>
<dbReference type="PANTHER" id="PTHR28236:SF1">
    <property type="entry name" value="LARGE RIBOSOMAL SUBUNIT PROTEIN ML53"/>
    <property type="match status" value="1"/>
</dbReference>
<evidence type="ECO:0000256" key="6">
    <source>
        <dbReference type="ARBA" id="ARBA00035180"/>
    </source>
</evidence>
<dbReference type="FunFam" id="3.40.30.10:FF:000260">
    <property type="entry name" value="Mitochondrial ribosomal protein L44"/>
    <property type="match status" value="1"/>
</dbReference>
<dbReference type="GO" id="GO:0005762">
    <property type="term" value="C:mitochondrial large ribosomal subunit"/>
    <property type="evidence" value="ECO:0007669"/>
    <property type="project" value="TreeGrafter"/>
</dbReference>
<comment type="caution">
    <text evidence="7">The sequence shown here is derived from an EMBL/GenBank/DDBJ whole genome shotgun (WGS) entry which is preliminary data.</text>
</comment>
<dbReference type="OrthoDB" id="4136894at2759"/>
<evidence type="ECO:0000256" key="5">
    <source>
        <dbReference type="ARBA" id="ARBA00023274"/>
    </source>
</evidence>
<protein>
    <recommendedName>
        <fullName evidence="6">Large ribosomal subunit protein mL53</fullName>
    </recommendedName>
</protein>
<sequence>MITRYLTSVKTIFSPFNAKSGKTARSFLALLPPNARSAGMKIDVKMLPQSGASQPGVLNLTFKDGKEMKLDIDTMKIRDIQREVDRHSRILTRQEDLTG</sequence>
<reference evidence="7 8" key="1">
    <citation type="submission" date="2017-06" db="EMBL/GenBank/DDBJ databases">
        <title>Draft genome sequence of a variant of Elsinoe murrayae.</title>
        <authorList>
            <person name="Cheng Q."/>
        </authorList>
    </citation>
    <scope>NUCLEOTIDE SEQUENCE [LARGE SCALE GENOMIC DNA]</scope>
    <source>
        <strain evidence="7 8">CQ-2017a</strain>
    </source>
</reference>
<dbReference type="FunCoup" id="A0A2K1QSJ3">
    <property type="interactions" value="71"/>
</dbReference>
<proteinExistence type="inferred from homology"/>
<evidence type="ECO:0000256" key="4">
    <source>
        <dbReference type="ARBA" id="ARBA00023128"/>
    </source>
</evidence>
<keyword evidence="3" id="KW-0689">Ribosomal protein</keyword>
<dbReference type="STRING" id="2082308.A0A2K1QSJ3"/>
<keyword evidence="8" id="KW-1185">Reference proteome</keyword>
<dbReference type="InParanoid" id="A0A2K1QSJ3"/>
<evidence type="ECO:0000313" key="7">
    <source>
        <dbReference type="EMBL" id="PNS18015.1"/>
    </source>
</evidence>
<comment type="subcellular location">
    <subcellularLocation>
        <location evidence="1">Mitochondrion</location>
    </subcellularLocation>
</comment>
<dbReference type="InterPro" id="IPR042776">
    <property type="entry name" value="Ribosomal_mL53_fung"/>
</dbReference>
<dbReference type="PANTHER" id="PTHR28236">
    <property type="entry name" value="54S RIBOSOMAL PROTEIN L44, MITOCHONDRIAL"/>
    <property type="match status" value="1"/>
</dbReference>
<name>A0A2K1QSJ3_9PEZI</name>
<dbReference type="Pfam" id="PF10780">
    <property type="entry name" value="MRP_L53"/>
    <property type="match status" value="1"/>
</dbReference>
<evidence type="ECO:0000256" key="1">
    <source>
        <dbReference type="ARBA" id="ARBA00004173"/>
    </source>
</evidence>
<dbReference type="Gene3D" id="3.40.30.10">
    <property type="entry name" value="Glutaredoxin"/>
    <property type="match status" value="1"/>
</dbReference>
<accession>A0A2K1QSJ3</accession>
<keyword evidence="5" id="KW-0687">Ribonucleoprotein</keyword>
<evidence type="ECO:0000313" key="8">
    <source>
        <dbReference type="Proteomes" id="UP000243797"/>
    </source>
</evidence>
<dbReference type="InterPro" id="IPR019716">
    <property type="entry name" value="Ribosomal_mL53"/>
</dbReference>
<dbReference type="AlphaFoldDB" id="A0A2K1QSJ3"/>